<keyword evidence="4 11" id="KW-0808">Transferase</keyword>
<dbReference type="InterPro" id="IPR004570">
    <property type="entry name" value="Phosphatidylglycerol_P_synth"/>
</dbReference>
<comment type="subcellular location">
    <subcellularLocation>
        <location evidence="1">Membrane</location>
        <topology evidence="1">Multi-pass membrane protein</topology>
    </subcellularLocation>
</comment>
<dbReference type="InterPro" id="IPR043130">
    <property type="entry name" value="CDP-OH_PTrfase_TM_dom"/>
</dbReference>
<evidence type="ECO:0000256" key="11">
    <source>
        <dbReference type="RuleBase" id="RU003750"/>
    </source>
</evidence>
<keyword evidence="8" id="KW-0472">Membrane</keyword>
<dbReference type="OrthoDB" id="10020554at2759"/>
<evidence type="ECO:0000256" key="8">
    <source>
        <dbReference type="ARBA" id="ARBA00023136"/>
    </source>
</evidence>
<dbReference type="PANTHER" id="PTHR14269:SF60">
    <property type="entry name" value="CARDIOLIPIN SYNTHASE (CMP-FORMING)"/>
    <property type="match status" value="1"/>
</dbReference>
<dbReference type="GO" id="GO:0016020">
    <property type="term" value="C:membrane"/>
    <property type="evidence" value="ECO:0007669"/>
    <property type="project" value="UniProtKB-SubCell"/>
</dbReference>
<sequence length="227" mass="24793">MRGGAVGASRRYLSTPHKTEPLDGETKSPARRFSIRKEITTLPNLLTMSRLVVTPYLGYLVASGEYKLGLAAFAYCSVTDWLDGFIARRWKMESFVGSLLDPLADKTLMTVLTVTLAMQGLLPLPLAGLILARDVGLVISAFYYRYRTLPPPFTLARFFDVRVASARVHPSLVNTALQLGLMGVSLVYPVLGIEPNAPLEALQLAVAVTTIWSGVGYMTAKNTVRSI</sequence>
<dbReference type="STRING" id="78915.A0A4P9XTG7"/>
<name>A0A4P9XTG7_9FUNG</name>
<evidence type="ECO:0000313" key="13">
    <source>
        <dbReference type="Proteomes" id="UP000271241"/>
    </source>
</evidence>
<dbReference type="GO" id="GO:0005739">
    <property type="term" value="C:mitochondrion"/>
    <property type="evidence" value="ECO:0007669"/>
    <property type="project" value="TreeGrafter"/>
</dbReference>
<dbReference type="GO" id="GO:0032049">
    <property type="term" value="P:cardiolipin biosynthetic process"/>
    <property type="evidence" value="ECO:0007669"/>
    <property type="project" value="TreeGrafter"/>
</dbReference>
<evidence type="ECO:0000256" key="4">
    <source>
        <dbReference type="ARBA" id="ARBA00022679"/>
    </source>
</evidence>
<keyword evidence="9" id="KW-0594">Phospholipid biosynthesis</keyword>
<dbReference type="GO" id="GO:0043337">
    <property type="term" value="F:cardiolipin synthase (CMP-forming)"/>
    <property type="evidence" value="ECO:0007669"/>
    <property type="project" value="TreeGrafter"/>
</dbReference>
<gene>
    <name evidence="12" type="ORF">THASP1DRAFT_28765</name>
</gene>
<dbReference type="InterPro" id="IPR000462">
    <property type="entry name" value="CDP-OH_P_trans"/>
</dbReference>
<dbReference type="GO" id="GO:0008444">
    <property type="term" value="F:CDP-diacylglycerol-glycerol-3-phosphate 3-phosphatidyltransferase activity"/>
    <property type="evidence" value="ECO:0007669"/>
    <property type="project" value="InterPro"/>
</dbReference>
<keyword evidence="6" id="KW-1133">Transmembrane helix</keyword>
<dbReference type="EMBL" id="KZ992513">
    <property type="protein sequence ID" value="RKP09453.1"/>
    <property type="molecule type" value="Genomic_DNA"/>
</dbReference>
<organism evidence="12 13">
    <name type="scientific">Thamnocephalis sphaerospora</name>
    <dbReference type="NCBI Taxonomy" id="78915"/>
    <lineage>
        <taxon>Eukaryota</taxon>
        <taxon>Fungi</taxon>
        <taxon>Fungi incertae sedis</taxon>
        <taxon>Zoopagomycota</taxon>
        <taxon>Zoopagomycotina</taxon>
        <taxon>Zoopagomycetes</taxon>
        <taxon>Zoopagales</taxon>
        <taxon>Sigmoideomycetaceae</taxon>
        <taxon>Thamnocephalis</taxon>
    </lineage>
</organism>
<evidence type="ECO:0000256" key="1">
    <source>
        <dbReference type="ARBA" id="ARBA00004141"/>
    </source>
</evidence>
<dbReference type="Proteomes" id="UP000271241">
    <property type="component" value="Unassembled WGS sequence"/>
</dbReference>
<evidence type="ECO:0000256" key="9">
    <source>
        <dbReference type="ARBA" id="ARBA00023209"/>
    </source>
</evidence>
<dbReference type="InterPro" id="IPR048254">
    <property type="entry name" value="CDP_ALCOHOL_P_TRANSF_CS"/>
</dbReference>
<reference evidence="13" key="1">
    <citation type="journal article" date="2018" name="Nat. Microbiol.">
        <title>Leveraging single-cell genomics to expand the fungal tree of life.</title>
        <authorList>
            <person name="Ahrendt S.R."/>
            <person name="Quandt C.A."/>
            <person name="Ciobanu D."/>
            <person name="Clum A."/>
            <person name="Salamov A."/>
            <person name="Andreopoulos B."/>
            <person name="Cheng J.F."/>
            <person name="Woyke T."/>
            <person name="Pelin A."/>
            <person name="Henrissat B."/>
            <person name="Reynolds N.K."/>
            <person name="Benny G.L."/>
            <person name="Smith M.E."/>
            <person name="James T.Y."/>
            <person name="Grigoriev I.V."/>
        </authorList>
    </citation>
    <scope>NUCLEOTIDE SEQUENCE [LARGE SCALE GENOMIC DNA]</scope>
    <source>
        <strain evidence="13">RSA 1356</strain>
    </source>
</reference>
<dbReference type="Pfam" id="PF01066">
    <property type="entry name" value="CDP-OH_P_transf"/>
    <property type="match status" value="1"/>
</dbReference>
<evidence type="ECO:0000256" key="5">
    <source>
        <dbReference type="ARBA" id="ARBA00022692"/>
    </source>
</evidence>
<dbReference type="PANTHER" id="PTHR14269">
    <property type="entry name" value="CDP-DIACYLGLYCEROL--GLYCEROL-3-PHOSPHATE 3-PHOSPHATIDYLTRANSFERASE-RELATED"/>
    <property type="match status" value="1"/>
</dbReference>
<protein>
    <submittedName>
        <fullName evidence="12">CDP-alcohol phosphatidyltransferase-domain-containing protein</fullName>
    </submittedName>
</protein>
<evidence type="ECO:0000256" key="7">
    <source>
        <dbReference type="ARBA" id="ARBA00023098"/>
    </source>
</evidence>
<dbReference type="PIRSF" id="PIRSF000847">
    <property type="entry name" value="Phos_ph_gly_syn"/>
    <property type="match status" value="1"/>
</dbReference>
<keyword evidence="3" id="KW-0444">Lipid biosynthesis</keyword>
<evidence type="ECO:0000256" key="2">
    <source>
        <dbReference type="ARBA" id="ARBA00010441"/>
    </source>
</evidence>
<keyword evidence="7" id="KW-0443">Lipid metabolism</keyword>
<proteinExistence type="inferred from homology"/>
<accession>A0A4P9XTG7</accession>
<keyword evidence="5" id="KW-0812">Transmembrane</keyword>
<dbReference type="InterPro" id="IPR050324">
    <property type="entry name" value="CDP-alcohol_PTase-I"/>
</dbReference>
<evidence type="ECO:0000313" key="12">
    <source>
        <dbReference type="EMBL" id="RKP09453.1"/>
    </source>
</evidence>
<evidence type="ECO:0000256" key="3">
    <source>
        <dbReference type="ARBA" id="ARBA00022516"/>
    </source>
</evidence>
<keyword evidence="10" id="KW-1208">Phospholipid metabolism</keyword>
<evidence type="ECO:0000256" key="6">
    <source>
        <dbReference type="ARBA" id="ARBA00022989"/>
    </source>
</evidence>
<comment type="similarity">
    <text evidence="2 11">Belongs to the CDP-alcohol phosphatidyltransferase class-I family.</text>
</comment>
<dbReference type="AlphaFoldDB" id="A0A4P9XTG7"/>
<keyword evidence="13" id="KW-1185">Reference proteome</keyword>
<dbReference type="Gene3D" id="1.20.120.1760">
    <property type="match status" value="1"/>
</dbReference>
<evidence type="ECO:0000256" key="10">
    <source>
        <dbReference type="ARBA" id="ARBA00023264"/>
    </source>
</evidence>
<dbReference type="PROSITE" id="PS00379">
    <property type="entry name" value="CDP_ALCOHOL_P_TRANSF"/>
    <property type="match status" value="1"/>
</dbReference>